<name>A0A9P7ZI98_9HYPO</name>
<keyword evidence="2" id="KW-1185">Reference proteome</keyword>
<dbReference type="EMBL" id="MU251263">
    <property type="protein sequence ID" value="KAG9252197.1"/>
    <property type="molecule type" value="Genomic_DNA"/>
</dbReference>
<comment type="caution">
    <text evidence="1">The sequence shown here is derived from an EMBL/GenBank/DDBJ whole genome shotgun (WGS) entry which is preliminary data.</text>
</comment>
<dbReference type="RefSeq" id="XP_046116121.1">
    <property type="nucleotide sequence ID" value="XM_046265213.1"/>
</dbReference>
<evidence type="ECO:0000313" key="1">
    <source>
        <dbReference type="EMBL" id="KAG9252197.1"/>
    </source>
</evidence>
<dbReference type="GeneID" id="70296116"/>
<protein>
    <submittedName>
        <fullName evidence="1">Uncharacterized protein</fullName>
    </submittedName>
</protein>
<dbReference type="AlphaFoldDB" id="A0A9P7ZI98"/>
<gene>
    <name evidence="1" type="ORF">F5Z01DRAFT_676084</name>
</gene>
<dbReference type="OrthoDB" id="10520370at2759"/>
<organism evidence="1 2">
    <name type="scientific">Emericellopsis atlantica</name>
    <dbReference type="NCBI Taxonomy" id="2614577"/>
    <lineage>
        <taxon>Eukaryota</taxon>
        <taxon>Fungi</taxon>
        <taxon>Dikarya</taxon>
        <taxon>Ascomycota</taxon>
        <taxon>Pezizomycotina</taxon>
        <taxon>Sordariomycetes</taxon>
        <taxon>Hypocreomycetidae</taxon>
        <taxon>Hypocreales</taxon>
        <taxon>Bionectriaceae</taxon>
        <taxon>Emericellopsis</taxon>
    </lineage>
</organism>
<reference evidence="1" key="1">
    <citation type="journal article" date="2021" name="IMA Fungus">
        <title>Genomic characterization of three marine fungi, including Emericellopsis atlantica sp. nov. with signatures of a generalist lifestyle and marine biomass degradation.</title>
        <authorList>
            <person name="Hagestad O.C."/>
            <person name="Hou L."/>
            <person name="Andersen J.H."/>
            <person name="Hansen E.H."/>
            <person name="Altermark B."/>
            <person name="Li C."/>
            <person name="Kuhnert E."/>
            <person name="Cox R.J."/>
            <person name="Crous P.W."/>
            <person name="Spatafora J.W."/>
            <person name="Lail K."/>
            <person name="Amirebrahimi M."/>
            <person name="Lipzen A."/>
            <person name="Pangilinan J."/>
            <person name="Andreopoulos W."/>
            <person name="Hayes R.D."/>
            <person name="Ng V."/>
            <person name="Grigoriev I.V."/>
            <person name="Jackson S.A."/>
            <person name="Sutton T.D.S."/>
            <person name="Dobson A.D.W."/>
            <person name="Rama T."/>
        </authorList>
    </citation>
    <scope>NUCLEOTIDE SEQUENCE</scope>
    <source>
        <strain evidence="1">TS7</strain>
    </source>
</reference>
<dbReference type="Proteomes" id="UP000887229">
    <property type="component" value="Unassembled WGS sequence"/>
</dbReference>
<sequence>MASTGPVPSTKKVDPVTSVFVEERRKVAYRKLDYSGAHDKTNPCEIASDTVGHGGQDTSWGGILDAAKDPKAWLFVC</sequence>
<accession>A0A9P7ZI98</accession>
<evidence type="ECO:0000313" key="2">
    <source>
        <dbReference type="Proteomes" id="UP000887229"/>
    </source>
</evidence>
<proteinExistence type="predicted"/>